<sequence length="525" mass="57453">MAQPSSLPSYIPIPSSAIPIPSPSAPSTVKTRARQPSFPPSSAQSSAPAPTSRKFTVPTTASISTNVSDLLLSSLLPPNLPKLPANAAQKGGTGSALGRVRDLSTQRETLSLPLVSNNFRRFITKVGPVFWLQDRVEEVLFWRKPRWTIAWMLLWTFTCFQPRILLLLPSLILILLLLHVHERNHSFPSLLGVFTPTPTAGTVRVNPSPNPNSTATFSASTVPDGTEGGAQIPVVPPKEAESGVDYYMNLQAIQNLMGLVSDMYDWTTPRLTALAAPSTSTSPTSFPLTTTHLMLLLLPPTLLLPLTPHALVPYLLLPLGLAPPLAFHPNLTPSLLTLHRHPQFLKLRSIAEDWALTDTLPDEVGRKDISRVQVWENERLDPATGTVKIPPSWSSRNLRAGERAPWVKVIDSGSLWKEDAEVAGDADKGDKMVLALKDGWEWVPGAEWRVDVCGLWSEVGTDEDGWVYTDDSWQSPSTTAVSEGDAVGTGLGIGKGDISGMPGIAMRRVTRRRRWWRRVCKEADK</sequence>
<dbReference type="PANTHER" id="PTHR28304:SF2">
    <property type="entry name" value="PEROXISOMAL MEMBRANE PROTEIN PEX29"/>
    <property type="match status" value="1"/>
</dbReference>
<dbReference type="GO" id="GO:0007031">
    <property type="term" value="P:peroxisome organization"/>
    <property type="evidence" value="ECO:0007669"/>
    <property type="project" value="UniProtKB-ARBA"/>
</dbReference>
<protein>
    <submittedName>
        <fullName evidence="7">Integral peroxisomal membrane peroxin-domain-containing protein</fullName>
    </submittedName>
</protein>
<comment type="caution">
    <text evidence="7">The sequence shown here is derived from an EMBL/GenBank/DDBJ whole genome shotgun (WGS) entry which is preliminary data.</text>
</comment>
<dbReference type="Proteomes" id="UP000193986">
    <property type="component" value="Unassembled WGS sequence"/>
</dbReference>
<dbReference type="InterPro" id="IPR052816">
    <property type="entry name" value="Peroxisomal_Membrane_PEX28-32"/>
</dbReference>
<evidence type="ECO:0000256" key="5">
    <source>
        <dbReference type="SAM" id="MobiDB-lite"/>
    </source>
</evidence>
<dbReference type="EMBL" id="MCFC01000036">
    <property type="protein sequence ID" value="ORY27745.1"/>
    <property type="molecule type" value="Genomic_DNA"/>
</dbReference>
<keyword evidence="2" id="KW-0812">Transmembrane</keyword>
<dbReference type="OrthoDB" id="74314at2759"/>
<evidence type="ECO:0000259" key="6">
    <source>
        <dbReference type="Pfam" id="PF06398"/>
    </source>
</evidence>
<evidence type="ECO:0000256" key="2">
    <source>
        <dbReference type="ARBA" id="ARBA00022692"/>
    </source>
</evidence>
<gene>
    <name evidence="7" type="ORF">BCR39DRAFT_565599</name>
</gene>
<evidence type="ECO:0000256" key="1">
    <source>
        <dbReference type="ARBA" id="ARBA00004141"/>
    </source>
</evidence>
<evidence type="ECO:0000256" key="3">
    <source>
        <dbReference type="ARBA" id="ARBA00022989"/>
    </source>
</evidence>
<feature type="region of interest" description="Disordered" evidence="5">
    <location>
        <begin position="1"/>
        <end position="55"/>
    </location>
</feature>
<organism evidence="7 8">
    <name type="scientific">Naematelia encephala</name>
    <dbReference type="NCBI Taxonomy" id="71784"/>
    <lineage>
        <taxon>Eukaryota</taxon>
        <taxon>Fungi</taxon>
        <taxon>Dikarya</taxon>
        <taxon>Basidiomycota</taxon>
        <taxon>Agaricomycotina</taxon>
        <taxon>Tremellomycetes</taxon>
        <taxon>Tremellales</taxon>
        <taxon>Naemateliaceae</taxon>
        <taxon>Naematelia</taxon>
    </lineage>
</organism>
<dbReference type="GO" id="GO:0005778">
    <property type="term" value="C:peroxisomal membrane"/>
    <property type="evidence" value="ECO:0007669"/>
    <property type="project" value="TreeGrafter"/>
</dbReference>
<proteinExistence type="predicted"/>
<feature type="compositionally biased region" description="Low complexity" evidence="5">
    <location>
        <begin position="34"/>
        <end position="50"/>
    </location>
</feature>
<dbReference type="InterPro" id="IPR010482">
    <property type="entry name" value="TECPR1-like_DysF"/>
</dbReference>
<name>A0A1Y2B0Y9_9TREE</name>
<keyword evidence="3" id="KW-1133">Transmembrane helix</keyword>
<feature type="compositionally biased region" description="Low complexity" evidence="5">
    <location>
        <begin position="1"/>
        <end position="19"/>
    </location>
</feature>
<accession>A0A1Y2B0Y9</accession>
<evidence type="ECO:0000313" key="7">
    <source>
        <dbReference type="EMBL" id="ORY27745.1"/>
    </source>
</evidence>
<comment type="subcellular location">
    <subcellularLocation>
        <location evidence="1">Membrane</location>
        <topology evidence="1">Multi-pass membrane protein</topology>
    </subcellularLocation>
</comment>
<dbReference type="STRING" id="71784.A0A1Y2B0Y9"/>
<dbReference type="AlphaFoldDB" id="A0A1Y2B0Y9"/>
<dbReference type="InParanoid" id="A0A1Y2B0Y9"/>
<reference evidence="7 8" key="1">
    <citation type="submission" date="2016-07" db="EMBL/GenBank/DDBJ databases">
        <title>Pervasive Adenine N6-methylation of Active Genes in Fungi.</title>
        <authorList>
            <consortium name="DOE Joint Genome Institute"/>
            <person name="Mondo S.J."/>
            <person name="Dannebaum R.O."/>
            <person name="Kuo R.C."/>
            <person name="Labutti K."/>
            <person name="Haridas S."/>
            <person name="Kuo A."/>
            <person name="Salamov A."/>
            <person name="Ahrendt S.R."/>
            <person name="Lipzen A."/>
            <person name="Sullivan W."/>
            <person name="Andreopoulos W.B."/>
            <person name="Clum A."/>
            <person name="Lindquist E."/>
            <person name="Daum C."/>
            <person name="Ramamoorthy G.K."/>
            <person name="Gryganskyi A."/>
            <person name="Culley D."/>
            <person name="Magnuson J.K."/>
            <person name="James T.Y."/>
            <person name="O'Malley M.A."/>
            <person name="Stajich J.E."/>
            <person name="Spatafora J.W."/>
            <person name="Visel A."/>
            <person name="Grigoriev I.V."/>
        </authorList>
    </citation>
    <scope>NUCLEOTIDE SEQUENCE [LARGE SCALE GENOMIC DNA]</scope>
    <source>
        <strain evidence="7 8">68-887.2</strain>
    </source>
</reference>
<feature type="domain" description="TECPR1-like DysF" evidence="6">
    <location>
        <begin position="110"/>
        <end position="479"/>
    </location>
</feature>
<dbReference type="PANTHER" id="PTHR28304">
    <property type="entry name" value="PEROXISOMAL MEMBRANE PROTEIN PEX29"/>
    <property type="match status" value="1"/>
</dbReference>
<evidence type="ECO:0000256" key="4">
    <source>
        <dbReference type="ARBA" id="ARBA00023136"/>
    </source>
</evidence>
<keyword evidence="8" id="KW-1185">Reference proteome</keyword>
<evidence type="ECO:0000313" key="8">
    <source>
        <dbReference type="Proteomes" id="UP000193986"/>
    </source>
</evidence>
<keyword evidence="4" id="KW-0472">Membrane</keyword>
<dbReference type="Pfam" id="PF06398">
    <property type="entry name" value="Pex24p"/>
    <property type="match status" value="1"/>
</dbReference>